<name>A0ABD4Z6W0_9CREN</name>
<sequence length="143" mass="15889">MSKQVKTDRDEIIRKASELLRSGATMLADVCPLCGSPLFKLPSGEVVCPIHGKVMLVKSEEEVSEAGVISTLMELEKSIANKLSTYVNKLKNNSSETEFDDARNIIAWLDALERIEKIKKLLGKGKSIEPKQEQRSSKRSAKE</sequence>
<dbReference type="Proteomes" id="UP001529235">
    <property type="component" value="Unassembled WGS sequence"/>
</dbReference>
<comment type="caution">
    <text evidence="1">The sequence shown here is derived from an EMBL/GenBank/DDBJ whole genome shotgun (WGS) entry which is preliminary data.</text>
</comment>
<dbReference type="Pfam" id="PF06677">
    <property type="entry name" value="Auto_anti-p27"/>
    <property type="match status" value="1"/>
</dbReference>
<accession>A0ABD4Z6W0</accession>
<dbReference type="InterPro" id="IPR009563">
    <property type="entry name" value="SSSCA1"/>
</dbReference>
<dbReference type="AlphaFoldDB" id="A0ABD4Z6W0"/>
<protein>
    <submittedName>
        <fullName evidence="1">Sjogren's syndrome/scleroderma autoantigen 1 family protein</fullName>
    </submittedName>
</protein>
<proteinExistence type="predicted"/>
<keyword evidence="2" id="KW-1185">Reference proteome</keyword>
<organism evidence="1 2">
    <name type="scientific">Ignisphaera cupida</name>
    <dbReference type="NCBI Taxonomy" id="3050454"/>
    <lineage>
        <taxon>Archaea</taxon>
        <taxon>Thermoproteota</taxon>
        <taxon>Thermoprotei</taxon>
        <taxon>Desulfurococcales</taxon>
        <taxon>Desulfurococcaceae</taxon>
        <taxon>Ignisphaera</taxon>
    </lineage>
</organism>
<evidence type="ECO:0000313" key="2">
    <source>
        <dbReference type="Proteomes" id="UP001529235"/>
    </source>
</evidence>
<dbReference type="NCBIfam" id="NF001647">
    <property type="entry name" value="PRK00420.1-4"/>
    <property type="match status" value="1"/>
</dbReference>
<dbReference type="EMBL" id="JASNVW010000004">
    <property type="protein sequence ID" value="MDK6029077.1"/>
    <property type="molecule type" value="Genomic_DNA"/>
</dbReference>
<evidence type="ECO:0000313" key="1">
    <source>
        <dbReference type="EMBL" id="MDK6029077.1"/>
    </source>
</evidence>
<reference evidence="1 2" key="1">
    <citation type="submission" date="2023-05" db="EMBL/GenBank/DDBJ databases">
        <title>A new hyperthermophilic archaea 'Ignisphaera cupida' sp. nov. and description of the family 'Ignisphaeraceae' fam. nov.</title>
        <authorList>
            <person name="Podosokorskaya O.A."/>
            <person name="Elcheninov A.G."/>
            <person name="Klukina A."/>
            <person name="Merkel A.Y."/>
        </authorList>
    </citation>
    <scope>NUCLEOTIDE SEQUENCE [LARGE SCALE GENOMIC DNA]</scope>
    <source>
        <strain evidence="1 2">4213-co</strain>
    </source>
</reference>
<gene>
    <name evidence="1" type="ORF">QPL79_06845</name>
</gene>